<dbReference type="GO" id="GO:0033214">
    <property type="term" value="P:siderophore-iron import into cell"/>
    <property type="evidence" value="ECO:0007669"/>
    <property type="project" value="TreeGrafter"/>
</dbReference>
<evidence type="ECO:0000256" key="4">
    <source>
        <dbReference type="ARBA" id="ARBA00022475"/>
    </source>
</evidence>
<keyword evidence="3" id="KW-0813">Transport</keyword>
<evidence type="ECO:0000256" key="6">
    <source>
        <dbReference type="ARBA" id="ARBA00022989"/>
    </source>
</evidence>
<evidence type="ECO:0000313" key="10">
    <source>
        <dbReference type="Proteomes" id="UP000184010"/>
    </source>
</evidence>
<feature type="transmembrane region" description="Helical" evidence="8">
    <location>
        <begin position="156"/>
        <end position="178"/>
    </location>
</feature>
<keyword evidence="5 8" id="KW-0812">Transmembrane</keyword>
<dbReference type="STRING" id="1121395.SAMN02745215_02639"/>
<keyword evidence="10" id="KW-1185">Reference proteome</keyword>
<dbReference type="SUPFAM" id="SSF81345">
    <property type="entry name" value="ABC transporter involved in vitamin B12 uptake, BtuC"/>
    <property type="match status" value="1"/>
</dbReference>
<dbReference type="AlphaFoldDB" id="A0A1M7TWY3"/>
<keyword evidence="7 8" id="KW-0472">Membrane</keyword>
<feature type="transmembrane region" description="Helical" evidence="8">
    <location>
        <begin position="9"/>
        <end position="30"/>
    </location>
</feature>
<feature type="transmembrane region" description="Helical" evidence="8">
    <location>
        <begin position="101"/>
        <end position="119"/>
    </location>
</feature>
<dbReference type="GO" id="GO:0005886">
    <property type="term" value="C:plasma membrane"/>
    <property type="evidence" value="ECO:0007669"/>
    <property type="project" value="UniProtKB-SubCell"/>
</dbReference>
<evidence type="ECO:0000256" key="8">
    <source>
        <dbReference type="SAM" id="Phobius"/>
    </source>
</evidence>
<dbReference type="Gene3D" id="1.10.3470.10">
    <property type="entry name" value="ABC transporter involved in vitamin B12 uptake, BtuC"/>
    <property type="match status" value="1"/>
</dbReference>
<feature type="transmembrane region" description="Helical" evidence="8">
    <location>
        <begin position="71"/>
        <end position="89"/>
    </location>
</feature>
<feature type="transmembrane region" description="Helical" evidence="8">
    <location>
        <begin position="315"/>
        <end position="333"/>
    </location>
</feature>
<dbReference type="GO" id="GO:0022857">
    <property type="term" value="F:transmembrane transporter activity"/>
    <property type="evidence" value="ECO:0007669"/>
    <property type="project" value="InterPro"/>
</dbReference>
<evidence type="ECO:0000256" key="5">
    <source>
        <dbReference type="ARBA" id="ARBA00022692"/>
    </source>
</evidence>
<evidence type="ECO:0000313" key="9">
    <source>
        <dbReference type="EMBL" id="SHN75222.1"/>
    </source>
</evidence>
<gene>
    <name evidence="9" type="ORF">SAMN02745215_02639</name>
</gene>
<evidence type="ECO:0000256" key="7">
    <source>
        <dbReference type="ARBA" id="ARBA00023136"/>
    </source>
</evidence>
<dbReference type="EMBL" id="FRDN01000008">
    <property type="protein sequence ID" value="SHN75222.1"/>
    <property type="molecule type" value="Genomic_DNA"/>
</dbReference>
<feature type="transmembrane region" description="Helical" evidence="8">
    <location>
        <begin position="125"/>
        <end position="144"/>
    </location>
</feature>
<dbReference type="FunFam" id="1.10.3470.10:FF:000001">
    <property type="entry name" value="Vitamin B12 ABC transporter permease BtuC"/>
    <property type="match status" value="1"/>
</dbReference>
<name>A0A1M7TWY3_9FIRM</name>
<proteinExistence type="inferred from homology"/>
<comment type="subcellular location">
    <subcellularLocation>
        <location evidence="1">Cell membrane</location>
        <topology evidence="1">Multi-pass membrane protein</topology>
    </subcellularLocation>
</comment>
<dbReference type="Proteomes" id="UP000184010">
    <property type="component" value="Unassembled WGS sequence"/>
</dbReference>
<accession>A0A1M7TWY3</accession>
<feature type="transmembrane region" description="Helical" evidence="8">
    <location>
        <begin position="246"/>
        <end position="273"/>
    </location>
</feature>
<evidence type="ECO:0000256" key="2">
    <source>
        <dbReference type="ARBA" id="ARBA00007935"/>
    </source>
</evidence>
<keyword evidence="6 8" id="KW-1133">Transmembrane helix</keyword>
<organism evidence="9 10">
    <name type="scientific">Desulfitobacterium chlororespirans DSM 11544</name>
    <dbReference type="NCBI Taxonomy" id="1121395"/>
    <lineage>
        <taxon>Bacteria</taxon>
        <taxon>Bacillati</taxon>
        <taxon>Bacillota</taxon>
        <taxon>Clostridia</taxon>
        <taxon>Eubacteriales</taxon>
        <taxon>Desulfitobacteriaceae</taxon>
        <taxon>Desulfitobacterium</taxon>
    </lineage>
</organism>
<dbReference type="CDD" id="cd06550">
    <property type="entry name" value="TM_ABC_iron-siderophores_like"/>
    <property type="match status" value="1"/>
</dbReference>
<dbReference type="InterPro" id="IPR037294">
    <property type="entry name" value="ABC_BtuC-like"/>
</dbReference>
<protein>
    <submittedName>
        <fullName evidence="9">Iron complex transport system permease protein</fullName>
    </submittedName>
</protein>
<sequence>MDNITQKQYVVIIIALFAALTLAIIGSMLFGRYEMGFMDIYNVLLNRLAGTSDDALKIIDHVLINVRLPRILLAGLVGAGLSISGAALQGTFQNPLVSPDLLGVCAGAGFGAALGILLFSDSSVFISLLPFLLGVSSILLVFFLANTKGQTETLSLVLSGIIVSSIFNALISLVKYVADTGDKLPAITFWLMGSFANTSYTQLRIAIIPALVGIIGVLILRWKINILSLGDEDAYTMGINPQHTRWLIILFCTLVTAACVTVSGIIGWIGLVIPHIARRIVGVNHGKLLPVSCLLGAVFMILVDCLARNLTTSEIPISILTALIGAPFFAVIYRRTKGGA</sequence>
<dbReference type="InterPro" id="IPR000522">
    <property type="entry name" value="ABC_transptr_permease_BtuC"/>
</dbReference>
<dbReference type="PANTHER" id="PTHR30472">
    <property type="entry name" value="FERRIC ENTEROBACTIN TRANSPORT SYSTEM PERMEASE PROTEIN"/>
    <property type="match status" value="1"/>
</dbReference>
<dbReference type="Pfam" id="PF01032">
    <property type="entry name" value="FecCD"/>
    <property type="match status" value="1"/>
</dbReference>
<comment type="similarity">
    <text evidence="2">Belongs to the binding-protein-dependent transport system permease family. FecCD subfamily.</text>
</comment>
<keyword evidence="4" id="KW-1003">Cell membrane</keyword>
<dbReference type="RefSeq" id="WP_072773016.1">
    <property type="nucleotide sequence ID" value="NZ_FRDN01000008.1"/>
</dbReference>
<reference evidence="10" key="1">
    <citation type="submission" date="2016-12" db="EMBL/GenBank/DDBJ databases">
        <authorList>
            <person name="Varghese N."/>
            <person name="Submissions S."/>
        </authorList>
    </citation>
    <scope>NUCLEOTIDE SEQUENCE [LARGE SCALE GENOMIC DNA]</scope>
    <source>
        <strain evidence="10">DSM 11544</strain>
    </source>
</reference>
<dbReference type="PANTHER" id="PTHR30472:SF70">
    <property type="entry name" value="MOLYBDATE IMPORT SYSTEM PERMEASE PROTEIN MOLB"/>
    <property type="match status" value="1"/>
</dbReference>
<feature type="transmembrane region" description="Helical" evidence="8">
    <location>
        <begin position="285"/>
        <end position="303"/>
    </location>
</feature>
<evidence type="ECO:0000256" key="1">
    <source>
        <dbReference type="ARBA" id="ARBA00004651"/>
    </source>
</evidence>
<feature type="transmembrane region" description="Helical" evidence="8">
    <location>
        <begin position="207"/>
        <end position="226"/>
    </location>
</feature>
<evidence type="ECO:0000256" key="3">
    <source>
        <dbReference type="ARBA" id="ARBA00022448"/>
    </source>
</evidence>